<protein>
    <submittedName>
        <fullName evidence="2">Tail fiber protein</fullName>
    </submittedName>
</protein>
<dbReference type="RefSeq" id="WP_257767398.1">
    <property type="nucleotide sequence ID" value="NZ_CP102480.1"/>
</dbReference>
<evidence type="ECO:0000313" key="3">
    <source>
        <dbReference type="Proteomes" id="UP001060336"/>
    </source>
</evidence>
<organism evidence="2 3">
    <name type="scientific">Nisaea acidiphila</name>
    <dbReference type="NCBI Taxonomy" id="1862145"/>
    <lineage>
        <taxon>Bacteria</taxon>
        <taxon>Pseudomonadati</taxon>
        <taxon>Pseudomonadota</taxon>
        <taxon>Alphaproteobacteria</taxon>
        <taxon>Rhodospirillales</taxon>
        <taxon>Thalassobaculaceae</taxon>
        <taxon>Nisaea</taxon>
    </lineage>
</organism>
<evidence type="ECO:0000313" key="2">
    <source>
        <dbReference type="EMBL" id="UUX48897.1"/>
    </source>
</evidence>
<keyword evidence="3" id="KW-1185">Reference proteome</keyword>
<feature type="domain" description="Phage tail collar" evidence="1">
    <location>
        <begin position="10"/>
        <end position="63"/>
    </location>
</feature>
<name>A0A9J7AQM3_9PROT</name>
<dbReference type="SUPFAM" id="SSF88874">
    <property type="entry name" value="Receptor-binding domain of short tail fibre protein gp12"/>
    <property type="match status" value="1"/>
</dbReference>
<dbReference type="Proteomes" id="UP001060336">
    <property type="component" value="Chromosome"/>
</dbReference>
<dbReference type="Pfam" id="PF07484">
    <property type="entry name" value="Collar"/>
    <property type="match status" value="1"/>
</dbReference>
<reference evidence="2" key="1">
    <citation type="submission" date="2022-08" db="EMBL/GenBank/DDBJ databases">
        <title>Nisaea acidiphila sp. nov., isolated from a marine algal debris and emended description of the genus Nisaea Urios et al. 2008.</title>
        <authorList>
            <person name="Kwon K."/>
        </authorList>
    </citation>
    <scope>NUCLEOTIDE SEQUENCE</scope>
    <source>
        <strain evidence="2">MEBiC11861</strain>
    </source>
</reference>
<sequence>MGTSPYIADVAIYGFWFAPKNWATCNGGLFKLSQNIALGSLIGRIYGSDKDCVALPNLGDRAPIGFYSGYGGGGLSRFEIGDSGGSKEVLLSPQHLPAHSHEATFSPLGNGEPAKLEMNDWPADESVPVDGDYLAVRGATADGPETLGFGAYAGPEAFVELGGVEGGETTGRVSVLVDEGSEPVNIVDPFLTLNYCIALRGTFPSRSH</sequence>
<gene>
    <name evidence="2" type="ORF">NUH88_16015</name>
</gene>
<dbReference type="KEGG" id="naci:NUH88_16015"/>
<accession>A0A9J7AQM3</accession>
<dbReference type="InterPro" id="IPR011083">
    <property type="entry name" value="Phage_tail_collar_dom"/>
</dbReference>
<dbReference type="InterPro" id="IPR037053">
    <property type="entry name" value="Phage_tail_collar_dom_sf"/>
</dbReference>
<dbReference type="AlphaFoldDB" id="A0A9J7AQM3"/>
<evidence type="ECO:0000259" key="1">
    <source>
        <dbReference type="Pfam" id="PF07484"/>
    </source>
</evidence>
<dbReference type="Gene3D" id="3.90.1340.10">
    <property type="entry name" value="Phage tail collar domain"/>
    <property type="match status" value="1"/>
</dbReference>
<dbReference type="EMBL" id="CP102480">
    <property type="protein sequence ID" value="UUX48897.1"/>
    <property type="molecule type" value="Genomic_DNA"/>
</dbReference>
<proteinExistence type="predicted"/>